<sequence>MNPSSFTGSSTTEDPENFVEKLNKVFEVMHVVESKRVELAALLLKSVDGTWFDQWKDGKGEDAPQPSWACFEEAFLGRFFPQEQKEAKGSVAQGGSKPPACAKCGRNHSGICSEGSTVCFKCGQTEYFMKKCPKNKQGGGNGSNGAQTSSAAPPDRATPRGATFGTGGGSNHLYAITSRQDQVISLDVVTGIIKVSSFMFMLC</sequence>
<evidence type="ECO:0000256" key="1">
    <source>
        <dbReference type="SAM" id="MobiDB-lite"/>
    </source>
</evidence>
<name>A0ABM1HL47_SOLPN</name>
<gene>
    <name evidence="3" type="primary">LOC107030255</name>
</gene>
<feature type="region of interest" description="Disordered" evidence="1">
    <location>
        <begin position="138"/>
        <end position="166"/>
    </location>
</feature>
<evidence type="ECO:0000313" key="3">
    <source>
        <dbReference type="RefSeq" id="XP_015087091.1"/>
    </source>
</evidence>
<organism evidence="2 3">
    <name type="scientific">Solanum pennellii</name>
    <name type="common">Tomato</name>
    <name type="synonym">Lycopersicon pennellii</name>
    <dbReference type="NCBI Taxonomy" id="28526"/>
    <lineage>
        <taxon>Eukaryota</taxon>
        <taxon>Viridiplantae</taxon>
        <taxon>Streptophyta</taxon>
        <taxon>Embryophyta</taxon>
        <taxon>Tracheophyta</taxon>
        <taxon>Spermatophyta</taxon>
        <taxon>Magnoliopsida</taxon>
        <taxon>eudicotyledons</taxon>
        <taxon>Gunneridae</taxon>
        <taxon>Pentapetalae</taxon>
        <taxon>asterids</taxon>
        <taxon>lamiids</taxon>
        <taxon>Solanales</taxon>
        <taxon>Solanaceae</taxon>
        <taxon>Solanoideae</taxon>
        <taxon>Solaneae</taxon>
        <taxon>Solanum</taxon>
        <taxon>Solanum subgen. Lycopersicon</taxon>
    </lineage>
</organism>
<dbReference type="RefSeq" id="XP_015087091.1">
    <property type="nucleotide sequence ID" value="XM_015231605.1"/>
</dbReference>
<keyword evidence="2" id="KW-1185">Reference proteome</keyword>
<dbReference type="Proteomes" id="UP000694930">
    <property type="component" value="Chromosome 9"/>
</dbReference>
<accession>A0ABM1HL47</accession>
<proteinExistence type="predicted"/>
<reference evidence="3" key="2">
    <citation type="submission" date="2025-08" db="UniProtKB">
        <authorList>
            <consortium name="RefSeq"/>
        </authorList>
    </citation>
    <scope>IDENTIFICATION</scope>
</reference>
<evidence type="ECO:0000313" key="2">
    <source>
        <dbReference type="Proteomes" id="UP000694930"/>
    </source>
</evidence>
<dbReference type="Gene3D" id="4.10.60.10">
    <property type="entry name" value="Zinc finger, CCHC-type"/>
    <property type="match status" value="1"/>
</dbReference>
<reference evidence="2" key="1">
    <citation type="journal article" date="2014" name="Nat. Genet.">
        <title>The genome of the stress-tolerant wild tomato species Solanum pennellii.</title>
        <authorList>
            <person name="Bolger A."/>
            <person name="Scossa F."/>
            <person name="Bolger M.E."/>
            <person name="Lanz C."/>
            <person name="Maumus F."/>
            <person name="Tohge T."/>
            <person name="Quesneville H."/>
            <person name="Alseekh S."/>
            <person name="Sorensen I."/>
            <person name="Lichtenstein G."/>
            <person name="Fich E.A."/>
            <person name="Conte M."/>
            <person name="Keller H."/>
            <person name="Schneeberger K."/>
            <person name="Schwacke R."/>
            <person name="Ofner I."/>
            <person name="Vrebalov J."/>
            <person name="Xu Y."/>
            <person name="Osorio S."/>
            <person name="Aflitos S.A."/>
            <person name="Schijlen E."/>
            <person name="Jimenez-Gomez J.M."/>
            <person name="Ryngajllo M."/>
            <person name="Kimura S."/>
            <person name="Kumar R."/>
            <person name="Koenig D."/>
            <person name="Headland L.R."/>
            <person name="Maloof J.N."/>
            <person name="Sinha N."/>
            <person name="van Ham R.C."/>
            <person name="Lankhorst R.K."/>
            <person name="Mao L."/>
            <person name="Vogel A."/>
            <person name="Arsova B."/>
            <person name="Panstruga R."/>
            <person name="Fei Z."/>
            <person name="Rose J.K."/>
            <person name="Zamir D."/>
            <person name="Carrari F."/>
            <person name="Giovannoni J.J."/>
            <person name="Weigel D."/>
            <person name="Usadel B."/>
            <person name="Fernie A.R."/>
        </authorList>
    </citation>
    <scope>NUCLEOTIDE SEQUENCE [LARGE SCALE GENOMIC DNA]</scope>
    <source>
        <strain evidence="2">cv. LA0716</strain>
    </source>
</reference>
<protein>
    <submittedName>
        <fullName evidence="3">Uncharacterized protein LOC107030255</fullName>
    </submittedName>
</protein>
<dbReference type="GeneID" id="107030255"/>